<protein>
    <submittedName>
        <fullName evidence="2">Uncharacterized protein</fullName>
    </submittedName>
</protein>
<dbReference type="EMBL" id="CAXLJM020000002">
    <property type="protein sequence ID" value="CAL8068639.1"/>
    <property type="molecule type" value="Genomic_DNA"/>
</dbReference>
<comment type="caution">
    <text evidence="2">The sequence shown here is derived from an EMBL/GenBank/DDBJ whole genome shotgun (WGS) entry which is preliminary data.</text>
</comment>
<proteinExistence type="predicted"/>
<evidence type="ECO:0000313" key="2">
    <source>
        <dbReference type="EMBL" id="CAL8068639.1"/>
    </source>
</evidence>
<feature type="compositionally biased region" description="Basic and acidic residues" evidence="1">
    <location>
        <begin position="121"/>
        <end position="151"/>
    </location>
</feature>
<feature type="region of interest" description="Disordered" evidence="1">
    <location>
        <begin position="121"/>
        <end position="159"/>
    </location>
</feature>
<reference evidence="2 3" key="1">
    <citation type="submission" date="2024-08" db="EMBL/GenBank/DDBJ databases">
        <authorList>
            <person name="Cucini C."/>
            <person name="Frati F."/>
        </authorList>
    </citation>
    <scope>NUCLEOTIDE SEQUENCE [LARGE SCALE GENOMIC DNA]</scope>
</reference>
<feature type="region of interest" description="Disordered" evidence="1">
    <location>
        <begin position="176"/>
        <end position="220"/>
    </location>
</feature>
<keyword evidence="3" id="KW-1185">Reference proteome</keyword>
<feature type="compositionally biased region" description="Basic and acidic residues" evidence="1">
    <location>
        <begin position="198"/>
        <end position="207"/>
    </location>
</feature>
<evidence type="ECO:0000313" key="3">
    <source>
        <dbReference type="Proteomes" id="UP001642540"/>
    </source>
</evidence>
<organism evidence="2 3">
    <name type="scientific">Orchesella dallaii</name>
    <dbReference type="NCBI Taxonomy" id="48710"/>
    <lineage>
        <taxon>Eukaryota</taxon>
        <taxon>Metazoa</taxon>
        <taxon>Ecdysozoa</taxon>
        <taxon>Arthropoda</taxon>
        <taxon>Hexapoda</taxon>
        <taxon>Collembola</taxon>
        <taxon>Entomobryomorpha</taxon>
        <taxon>Entomobryoidea</taxon>
        <taxon>Orchesellidae</taxon>
        <taxon>Orchesellinae</taxon>
        <taxon>Orchesella</taxon>
    </lineage>
</organism>
<gene>
    <name evidence="2" type="ORF">ODALV1_LOCUS394</name>
</gene>
<name>A0ABP1PK90_9HEXA</name>
<sequence>MTKFRPEEWKERNRFSTLPVEKKMRIMEKHKAYMKRLPEERRKKYHKTAMTNYINKLKQTNPAKWDQMMEKNRNKIAEETPEERQKRLLRYKVYQAKRKARVQLEVEGILTNEELERRLEEVVSQVEEKDRLERERKPVDPAEYKPRENARKPKKNQKCFDKYKENRNYPQELHCSSSLLPKEQNPPEQVCASFSFRQDNDDLKMESEPPPISPPEGESI</sequence>
<dbReference type="Proteomes" id="UP001642540">
    <property type="component" value="Unassembled WGS sequence"/>
</dbReference>
<accession>A0ABP1PK90</accession>
<evidence type="ECO:0000256" key="1">
    <source>
        <dbReference type="SAM" id="MobiDB-lite"/>
    </source>
</evidence>